<dbReference type="SUPFAM" id="SSF74853">
    <property type="entry name" value="Lamin A/C globular tail domain"/>
    <property type="match status" value="2"/>
</dbReference>
<name>A0A136LXQ4_9BACT</name>
<sequence>MQRIFLLITGLTAIIILPVLVQASVPSSLTITELMPNPDGSDTTGEWIELLVSADSPVNLSDWSLNGMPLPDIDIEPGFVILARNAGFVRTLVPAQVPVLEHQFSLPNGGGTVSLSGANEDAFTYPQSHEGRSFELLTGECRLIAEHQTGTPGEHNSACVTPSTTVQIPSTSSDFILYISALLPYPKSGDEWTEITNLGPDQADLSGWFLRDASGRQTPLHGTAAAGEIRRINGGGITLNNDGDTIYLVSPEGMVTDVVSYSASIMGVAITTGSVSAHEEPLHKETTALETEFQGKPQQDSNSAASVYRIPRFYPSGK</sequence>
<dbReference type="AlphaFoldDB" id="A0A136LXQ4"/>
<dbReference type="EMBL" id="JYNZ01000003">
    <property type="protein sequence ID" value="KXK26429.1"/>
    <property type="molecule type" value="Genomic_DNA"/>
</dbReference>
<evidence type="ECO:0000313" key="2">
    <source>
        <dbReference type="EMBL" id="KXK26429.1"/>
    </source>
</evidence>
<evidence type="ECO:0000313" key="3">
    <source>
        <dbReference type="Proteomes" id="UP000070457"/>
    </source>
</evidence>
<dbReference type="Proteomes" id="UP000070457">
    <property type="component" value="Unassembled WGS sequence"/>
</dbReference>
<organism evidence="2 3">
    <name type="scientific">candidate division WS6 bacterium OLB20</name>
    <dbReference type="NCBI Taxonomy" id="1617426"/>
    <lineage>
        <taxon>Bacteria</taxon>
        <taxon>Candidatus Dojkabacteria</taxon>
    </lineage>
</organism>
<reference evidence="2 3" key="1">
    <citation type="submission" date="2015-02" db="EMBL/GenBank/DDBJ databases">
        <title>Improved understanding of the partial-nitritation anammox process through 23 genomes representing the majority of the microbial community.</title>
        <authorList>
            <person name="Speth D.R."/>
            <person name="In T Zandt M."/>
            <person name="Guerrero Cruz S."/>
            <person name="Jetten M.S."/>
            <person name="Dutilh B.E."/>
        </authorList>
    </citation>
    <scope>NUCLEOTIDE SEQUENCE [LARGE SCALE GENOMIC DNA]</scope>
    <source>
        <strain evidence="2">OLB20</strain>
    </source>
</reference>
<proteinExistence type="predicted"/>
<dbReference type="STRING" id="1617426.TR69_WS6001000432"/>
<protein>
    <submittedName>
        <fullName evidence="2">Uncharacterized protein</fullName>
    </submittedName>
</protein>
<feature type="region of interest" description="Disordered" evidence="1">
    <location>
        <begin position="292"/>
        <end position="318"/>
    </location>
</feature>
<evidence type="ECO:0000256" key="1">
    <source>
        <dbReference type="SAM" id="MobiDB-lite"/>
    </source>
</evidence>
<gene>
    <name evidence="2" type="ORF">TR69_WS6001000432</name>
</gene>
<dbReference type="InterPro" id="IPR036415">
    <property type="entry name" value="Lamin_tail_dom_sf"/>
</dbReference>
<comment type="caution">
    <text evidence="2">The sequence shown here is derived from an EMBL/GenBank/DDBJ whole genome shotgun (WGS) entry which is preliminary data.</text>
</comment>
<feature type="compositionally biased region" description="Polar residues" evidence="1">
    <location>
        <begin position="296"/>
        <end position="305"/>
    </location>
</feature>
<accession>A0A136LXQ4</accession>